<accession>A0A6G1FYS6</accession>
<proteinExistence type="predicted"/>
<dbReference type="EMBL" id="ML975164">
    <property type="protein sequence ID" value="KAF1810872.1"/>
    <property type="molecule type" value="Genomic_DNA"/>
</dbReference>
<keyword evidence="2" id="KW-1185">Reference proteome</keyword>
<organism evidence="1">
    <name type="scientific">Eremomyces bilateralis CBS 781.70</name>
    <dbReference type="NCBI Taxonomy" id="1392243"/>
    <lineage>
        <taxon>Eukaryota</taxon>
        <taxon>Fungi</taxon>
        <taxon>Dikarya</taxon>
        <taxon>Ascomycota</taxon>
        <taxon>Pezizomycotina</taxon>
        <taxon>Dothideomycetes</taxon>
        <taxon>Dothideomycetes incertae sedis</taxon>
        <taxon>Eremomycetales</taxon>
        <taxon>Eremomycetaceae</taxon>
        <taxon>Eremomyces</taxon>
    </lineage>
</organism>
<evidence type="ECO:0000313" key="1">
    <source>
        <dbReference type="EMBL" id="KAF1810872.1"/>
    </source>
</evidence>
<dbReference type="AlphaFoldDB" id="A0A6G1FYS6"/>
<feature type="non-terminal residue" evidence="1">
    <location>
        <position position="101"/>
    </location>
</feature>
<evidence type="ECO:0000313" key="2">
    <source>
        <dbReference type="Proteomes" id="UP000504638"/>
    </source>
</evidence>
<sequence length="101" mass="11397">MDQQAKNRHTPYYSIIRMIESMLTTLIEPPQPCTKCDKEVHPRNGLKATHLALVFEWFATPDKMPCLCLPCIMVESYSGAINCDDTDHQPGDGGEEEAEEN</sequence>
<gene>
    <name evidence="1 3" type="ORF">P152DRAFT_460167</name>
</gene>
<name>A0A6G1FYS6_9PEZI</name>
<protein>
    <submittedName>
        <fullName evidence="1 3">Uncharacterized protein</fullName>
    </submittedName>
</protein>
<dbReference type="RefSeq" id="XP_033532503.1">
    <property type="nucleotide sequence ID" value="XM_033679838.1"/>
</dbReference>
<reference evidence="3" key="2">
    <citation type="submission" date="2020-04" db="EMBL/GenBank/DDBJ databases">
        <authorList>
            <consortium name="NCBI Genome Project"/>
        </authorList>
    </citation>
    <scope>NUCLEOTIDE SEQUENCE</scope>
    <source>
        <strain evidence="3">CBS 781.70</strain>
    </source>
</reference>
<evidence type="ECO:0000313" key="3">
    <source>
        <dbReference type="RefSeq" id="XP_033532503.1"/>
    </source>
</evidence>
<reference evidence="3" key="3">
    <citation type="submission" date="2025-04" db="UniProtKB">
        <authorList>
            <consortium name="RefSeq"/>
        </authorList>
    </citation>
    <scope>IDENTIFICATION</scope>
    <source>
        <strain evidence="3">CBS 781.70</strain>
    </source>
</reference>
<reference evidence="1 3" key="1">
    <citation type="submission" date="2020-01" db="EMBL/GenBank/DDBJ databases">
        <authorList>
            <consortium name="DOE Joint Genome Institute"/>
            <person name="Haridas S."/>
            <person name="Albert R."/>
            <person name="Binder M."/>
            <person name="Bloem J."/>
            <person name="Labutti K."/>
            <person name="Salamov A."/>
            <person name="Andreopoulos B."/>
            <person name="Baker S.E."/>
            <person name="Barry K."/>
            <person name="Bills G."/>
            <person name="Bluhm B.H."/>
            <person name="Cannon C."/>
            <person name="Castanera R."/>
            <person name="Culley D.E."/>
            <person name="Daum C."/>
            <person name="Ezra D."/>
            <person name="Gonzalez J.B."/>
            <person name="Henrissat B."/>
            <person name="Kuo A."/>
            <person name="Liang C."/>
            <person name="Lipzen A."/>
            <person name="Lutzoni F."/>
            <person name="Magnuson J."/>
            <person name="Mondo S."/>
            <person name="Nolan M."/>
            <person name="Ohm R."/>
            <person name="Pangilinan J."/>
            <person name="Park H.-J."/>
            <person name="Ramirez L."/>
            <person name="Alfaro M."/>
            <person name="Sun H."/>
            <person name="Tritt A."/>
            <person name="Yoshinaga Y."/>
            <person name="Zwiers L.-H."/>
            <person name="Turgeon B.G."/>
            <person name="Goodwin S.B."/>
            <person name="Spatafora J.W."/>
            <person name="Crous P.W."/>
            <person name="Grigoriev I.V."/>
        </authorList>
    </citation>
    <scope>NUCLEOTIDE SEQUENCE</scope>
    <source>
        <strain evidence="1 3">CBS 781.70</strain>
    </source>
</reference>
<dbReference type="GeneID" id="54420408"/>
<dbReference type="Proteomes" id="UP000504638">
    <property type="component" value="Unplaced"/>
</dbReference>